<evidence type="ECO:0000313" key="6">
    <source>
        <dbReference type="EMBL" id="RFM32932.1"/>
    </source>
</evidence>
<dbReference type="Gene3D" id="3.40.50.2300">
    <property type="match status" value="1"/>
</dbReference>
<dbReference type="InterPro" id="IPR011006">
    <property type="entry name" value="CheY-like_superfamily"/>
</dbReference>
<dbReference type="Proteomes" id="UP000261174">
    <property type="component" value="Unassembled WGS sequence"/>
</dbReference>
<proteinExistence type="predicted"/>
<dbReference type="GO" id="GO:0003677">
    <property type="term" value="F:DNA binding"/>
    <property type="evidence" value="ECO:0007669"/>
    <property type="project" value="UniProtKB-KW"/>
</dbReference>
<dbReference type="PANTHER" id="PTHR43214">
    <property type="entry name" value="TWO-COMPONENT RESPONSE REGULATOR"/>
    <property type="match status" value="1"/>
</dbReference>
<dbReference type="RefSeq" id="WP_116855368.1">
    <property type="nucleotide sequence ID" value="NZ_QTJV01000008.1"/>
</dbReference>
<gene>
    <name evidence="6" type="ORF">DXN04_21080</name>
</gene>
<dbReference type="PANTHER" id="PTHR43214:SF43">
    <property type="entry name" value="TWO-COMPONENT RESPONSE REGULATOR"/>
    <property type="match status" value="1"/>
</dbReference>
<feature type="domain" description="Response regulatory" evidence="5">
    <location>
        <begin position="8"/>
        <end position="123"/>
    </location>
</feature>
<feature type="modified residue" description="4-aspartylphosphate" evidence="3">
    <location>
        <position position="59"/>
    </location>
</feature>
<dbReference type="Pfam" id="PF00072">
    <property type="entry name" value="Response_reg"/>
    <property type="match status" value="1"/>
</dbReference>
<evidence type="ECO:0000259" key="5">
    <source>
        <dbReference type="PROSITE" id="PS50110"/>
    </source>
</evidence>
<evidence type="ECO:0000313" key="7">
    <source>
        <dbReference type="Proteomes" id="UP000261174"/>
    </source>
</evidence>
<dbReference type="AlphaFoldDB" id="A0A3E1NYE5"/>
<evidence type="ECO:0000256" key="3">
    <source>
        <dbReference type="PROSITE-ProRule" id="PRU00169"/>
    </source>
</evidence>
<keyword evidence="1 3" id="KW-0597">Phosphoprotein</keyword>
<dbReference type="GO" id="GO:0000160">
    <property type="term" value="P:phosphorelay signal transduction system"/>
    <property type="evidence" value="ECO:0007669"/>
    <property type="project" value="InterPro"/>
</dbReference>
<comment type="caution">
    <text evidence="6">The sequence shown here is derived from an EMBL/GenBank/DDBJ whole genome shotgun (WGS) entry which is preliminary data.</text>
</comment>
<dbReference type="InterPro" id="IPR039420">
    <property type="entry name" value="WalR-like"/>
</dbReference>
<feature type="domain" description="HTH luxR-type" evidence="4">
    <location>
        <begin position="144"/>
        <end position="209"/>
    </location>
</feature>
<dbReference type="InterPro" id="IPR016032">
    <property type="entry name" value="Sig_transdc_resp-reg_C-effctor"/>
</dbReference>
<keyword evidence="7" id="KW-1185">Reference proteome</keyword>
<dbReference type="CDD" id="cd06170">
    <property type="entry name" value="LuxR_C_like"/>
    <property type="match status" value="1"/>
</dbReference>
<name>A0A3E1NYE5_9BACT</name>
<reference evidence="6 7" key="1">
    <citation type="submission" date="2018-08" db="EMBL/GenBank/DDBJ databases">
        <title>Chitinophaga sp. K20C18050901, a novel bacterium isolated from forest soil.</title>
        <authorList>
            <person name="Wang C."/>
        </authorList>
    </citation>
    <scope>NUCLEOTIDE SEQUENCE [LARGE SCALE GENOMIC DNA]</scope>
    <source>
        <strain evidence="6 7">K20C18050901</strain>
    </source>
</reference>
<accession>A0A3E1NYE5</accession>
<dbReference type="SUPFAM" id="SSF52172">
    <property type="entry name" value="CheY-like"/>
    <property type="match status" value="1"/>
</dbReference>
<protein>
    <submittedName>
        <fullName evidence="6">DNA-binding response regulator</fullName>
    </submittedName>
</protein>
<dbReference type="PRINTS" id="PR00038">
    <property type="entry name" value="HTHLUXR"/>
</dbReference>
<dbReference type="PROSITE" id="PS00622">
    <property type="entry name" value="HTH_LUXR_1"/>
    <property type="match status" value="1"/>
</dbReference>
<dbReference type="Pfam" id="PF00196">
    <property type="entry name" value="GerE"/>
    <property type="match status" value="1"/>
</dbReference>
<dbReference type="PROSITE" id="PS50043">
    <property type="entry name" value="HTH_LUXR_2"/>
    <property type="match status" value="1"/>
</dbReference>
<dbReference type="InterPro" id="IPR058245">
    <property type="entry name" value="NreC/VraR/RcsB-like_REC"/>
</dbReference>
<dbReference type="PROSITE" id="PS50110">
    <property type="entry name" value="RESPONSE_REGULATORY"/>
    <property type="match status" value="1"/>
</dbReference>
<evidence type="ECO:0000256" key="1">
    <source>
        <dbReference type="ARBA" id="ARBA00022553"/>
    </source>
</evidence>
<evidence type="ECO:0000256" key="2">
    <source>
        <dbReference type="ARBA" id="ARBA00023125"/>
    </source>
</evidence>
<dbReference type="SMART" id="SM00448">
    <property type="entry name" value="REC"/>
    <property type="match status" value="1"/>
</dbReference>
<keyword evidence="2 6" id="KW-0238">DNA-binding</keyword>
<sequence length="211" mass="23587">MNKTDTIRILLADAQPVYREGIRSLLVSQENPYVIQEAGNTEEFKHVLQSYYPDILILDYNPAFFSPEVVSTMSALIPSCKVIIISNQQTKAHILRSLELNVYCYLTKECGKQELQEAITGALQGRKKYAPFIVDLLLDDRRNTSFNTTILTGKETAIIQQIASGKANKEIAAAMNLSPHTVHTHRKNIMKKLNVHSAVGLASFAIENNLV</sequence>
<organism evidence="6 7">
    <name type="scientific">Chitinophaga silvisoli</name>
    <dbReference type="NCBI Taxonomy" id="2291814"/>
    <lineage>
        <taxon>Bacteria</taxon>
        <taxon>Pseudomonadati</taxon>
        <taxon>Bacteroidota</taxon>
        <taxon>Chitinophagia</taxon>
        <taxon>Chitinophagales</taxon>
        <taxon>Chitinophagaceae</taxon>
        <taxon>Chitinophaga</taxon>
    </lineage>
</organism>
<dbReference type="OrthoDB" id="965844at2"/>
<dbReference type="GO" id="GO:0006355">
    <property type="term" value="P:regulation of DNA-templated transcription"/>
    <property type="evidence" value="ECO:0007669"/>
    <property type="project" value="InterPro"/>
</dbReference>
<dbReference type="InterPro" id="IPR000792">
    <property type="entry name" value="Tscrpt_reg_LuxR_C"/>
</dbReference>
<dbReference type="SUPFAM" id="SSF46894">
    <property type="entry name" value="C-terminal effector domain of the bipartite response regulators"/>
    <property type="match status" value="1"/>
</dbReference>
<dbReference type="SMART" id="SM00421">
    <property type="entry name" value="HTH_LUXR"/>
    <property type="match status" value="1"/>
</dbReference>
<evidence type="ECO:0000259" key="4">
    <source>
        <dbReference type="PROSITE" id="PS50043"/>
    </source>
</evidence>
<dbReference type="CDD" id="cd17535">
    <property type="entry name" value="REC_NarL-like"/>
    <property type="match status" value="1"/>
</dbReference>
<dbReference type="InterPro" id="IPR001789">
    <property type="entry name" value="Sig_transdc_resp-reg_receiver"/>
</dbReference>
<dbReference type="EMBL" id="QTJV01000008">
    <property type="protein sequence ID" value="RFM32932.1"/>
    <property type="molecule type" value="Genomic_DNA"/>
</dbReference>